<comment type="catalytic activity">
    <reaction evidence="9 10 11">
        <text>adenosine(37) in tRNA + dimethylallyl diphosphate = N(6)-dimethylallyladenosine(37) in tRNA + diphosphate</text>
        <dbReference type="Rhea" id="RHEA:26482"/>
        <dbReference type="Rhea" id="RHEA-COMP:10162"/>
        <dbReference type="Rhea" id="RHEA-COMP:10375"/>
        <dbReference type="ChEBI" id="CHEBI:33019"/>
        <dbReference type="ChEBI" id="CHEBI:57623"/>
        <dbReference type="ChEBI" id="CHEBI:74411"/>
        <dbReference type="ChEBI" id="CHEBI:74415"/>
        <dbReference type="EC" id="2.5.1.75"/>
    </reaction>
</comment>
<proteinExistence type="inferred from homology"/>
<name>A0A975K9S4_9SPHN</name>
<dbReference type="KEGG" id="spph:KFK14_08535"/>
<dbReference type="SUPFAM" id="SSF52540">
    <property type="entry name" value="P-loop containing nucleoside triphosphate hydrolases"/>
    <property type="match status" value="1"/>
</dbReference>
<dbReference type="RefSeq" id="WP_212610576.1">
    <property type="nucleotide sequence ID" value="NZ_CP073910.1"/>
</dbReference>
<dbReference type="InterPro" id="IPR027417">
    <property type="entry name" value="P-loop_NTPase"/>
</dbReference>
<dbReference type="PANTHER" id="PTHR11088">
    <property type="entry name" value="TRNA DIMETHYLALLYLTRANSFERASE"/>
    <property type="match status" value="1"/>
</dbReference>
<dbReference type="EMBL" id="CP073910">
    <property type="protein sequence ID" value="QUT07425.1"/>
    <property type="molecule type" value="Genomic_DNA"/>
</dbReference>
<evidence type="ECO:0000256" key="4">
    <source>
        <dbReference type="ARBA" id="ARBA00022679"/>
    </source>
</evidence>
<protein>
    <recommendedName>
        <fullName evidence="10">tRNA dimethylallyltransferase</fullName>
        <ecNumber evidence="10">2.5.1.75</ecNumber>
    </recommendedName>
    <alternativeName>
        <fullName evidence="10">Dimethylallyl diphosphate:tRNA dimethylallyltransferase</fullName>
        <shortName evidence="10">DMAPP:tRNA dimethylallyltransferase</shortName>
        <shortName evidence="10">DMATase</shortName>
    </alternativeName>
    <alternativeName>
        <fullName evidence="10">Isopentenyl-diphosphate:tRNA isopentenyltransferase</fullName>
        <shortName evidence="10">IPP transferase</shortName>
        <shortName evidence="10">IPPT</shortName>
        <shortName evidence="10">IPTase</shortName>
    </alternativeName>
</protein>
<comment type="subunit">
    <text evidence="10">Monomer.</text>
</comment>
<accession>A0A975K9S4</accession>
<feature type="binding site" evidence="10">
    <location>
        <begin position="22"/>
        <end position="29"/>
    </location>
    <ligand>
        <name>ATP</name>
        <dbReference type="ChEBI" id="CHEBI:30616"/>
    </ligand>
</feature>
<evidence type="ECO:0000256" key="13">
    <source>
        <dbReference type="RuleBase" id="RU003785"/>
    </source>
</evidence>
<evidence type="ECO:0000256" key="2">
    <source>
        <dbReference type="ARBA" id="ARBA00003213"/>
    </source>
</evidence>
<keyword evidence="15" id="KW-1185">Reference proteome</keyword>
<evidence type="ECO:0000256" key="7">
    <source>
        <dbReference type="ARBA" id="ARBA00022840"/>
    </source>
</evidence>
<evidence type="ECO:0000256" key="11">
    <source>
        <dbReference type="RuleBase" id="RU003783"/>
    </source>
</evidence>
<evidence type="ECO:0000256" key="10">
    <source>
        <dbReference type="HAMAP-Rule" id="MF_00185"/>
    </source>
</evidence>
<comment type="cofactor">
    <cofactor evidence="1 10">
        <name>Mg(2+)</name>
        <dbReference type="ChEBI" id="CHEBI:18420"/>
    </cofactor>
</comment>
<evidence type="ECO:0000256" key="9">
    <source>
        <dbReference type="ARBA" id="ARBA00049563"/>
    </source>
</evidence>
<dbReference type="NCBIfam" id="TIGR00174">
    <property type="entry name" value="miaA"/>
    <property type="match status" value="1"/>
</dbReference>
<evidence type="ECO:0000313" key="14">
    <source>
        <dbReference type="EMBL" id="QUT07425.1"/>
    </source>
</evidence>
<feature type="binding site" evidence="10">
    <location>
        <begin position="24"/>
        <end position="29"/>
    </location>
    <ligand>
        <name>substrate</name>
    </ligand>
</feature>
<keyword evidence="4 10" id="KW-0808">Transferase</keyword>
<keyword evidence="6 10" id="KW-0547">Nucleotide-binding</keyword>
<dbReference type="GO" id="GO:0006400">
    <property type="term" value="P:tRNA modification"/>
    <property type="evidence" value="ECO:0007669"/>
    <property type="project" value="TreeGrafter"/>
</dbReference>
<evidence type="ECO:0000256" key="5">
    <source>
        <dbReference type="ARBA" id="ARBA00022694"/>
    </source>
</evidence>
<evidence type="ECO:0000313" key="15">
    <source>
        <dbReference type="Proteomes" id="UP000681425"/>
    </source>
</evidence>
<feature type="site" description="Interaction with substrate tRNA" evidence="10">
    <location>
        <position position="135"/>
    </location>
</feature>
<evidence type="ECO:0000256" key="12">
    <source>
        <dbReference type="RuleBase" id="RU003784"/>
    </source>
</evidence>
<keyword evidence="5 10" id="KW-0819">tRNA processing</keyword>
<dbReference type="Proteomes" id="UP000681425">
    <property type="component" value="Chromosome"/>
</dbReference>
<dbReference type="Gene3D" id="3.40.50.300">
    <property type="entry name" value="P-loop containing nucleotide triphosphate hydrolases"/>
    <property type="match status" value="1"/>
</dbReference>
<evidence type="ECO:0000256" key="3">
    <source>
        <dbReference type="ARBA" id="ARBA00005842"/>
    </source>
</evidence>
<evidence type="ECO:0000256" key="1">
    <source>
        <dbReference type="ARBA" id="ARBA00001946"/>
    </source>
</evidence>
<reference evidence="14" key="1">
    <citation type="submission" date="2021-04" db="EMBL/GenBank/DDBJ databases">
        <title>Isolation of p-tert-butylphenol degrading bacteria Sphingobium phenoxybenzoativorans Tas13 from active sludge.</title>
        <authorList>
            <person name="Li Y."/>
        </authorList>
    </citation>
    <scope>NUCLEOTIDE SEQUENCE</scope>
    <source>
        <strain evidence="14">Tas13</strain>
    </source>
</reference>
<dbReference type="PANTHER" id="PTHR11088:SF60">
    <property type="entry name" value="TRNA DIMETHYLALLYLTRANSFERASE"/>
    <property type="match status" value="1"/>
</dbReference>
<dbReference type="Pfam" id="PF01715">
    <property type="entry name" value="IPPT"/>
    <property type="match status" value="1"/>
</dbReference>
<keyword evidence="7 10" id="KW-0067">ATP-binding</keyword>
<feature type="site" description="Interaction with substrate tRNA" evidence="10">
    <location>
        <position position="113"/>
    </location>
</feature>
<dbReference type="EC" id="2.5.1.75" evidence="10"/>
<dbReference type="InterPro" id="IPR039657">
    <property type="entry name" value="Dimethylallyltransferase"/>
</dbReference>
<dbReference type="AlphaFoldDB" id="A0A975K9S4"/>
<comment type="similarity">
    <text evidence="3 10 13">Belongs to the IPP transferase family.</text>
</comment>
<dbReference type="GO" id="GO:0052381">
    <property type="term" value="F:tRNA dimethylallyltransferase activity"/>
    <property type="evidence" value="ECO:0007669"/>
    <property type="project" value="UniProtKB-UniRule"/>
</dbReference>
<organism evidence="14 15">
    <name type="scientific">Sphingobium phenoxybenzoativorans</name>
    <dbReference type="NCBI Taxonomy" id="1592790"/>
    <lineage>
        <taxon>Bacteria</taxon>
        <taxon>Pseudomonadati</taxon>
        <taxon>Pseudomonadota</taxon>
        <taxon>Alphaproteobacteria</taxon>
        <taxon>Sphingomonadales</taxon>
        <taxon>Sphingomonadaceae</taxon>
        <taxon>Sphingobium</taxon>
    </lineage>
</organism>
<comment type="caution">
    <text evidence="10">Lacks conserved residue(s) required for the propagation of feature annotation.</text>
</comment>
<dbReference type="HAMAP" id="MF_00185">
    <property type="entry name" value="IPP_trans"/>
    <property type="match status" value="1"/>
</dbReference>
<evidence type="ECO:0000256" key="8">
    <source>
        <dbReference type="ARBA" id="ARBA00022842"/>
    </source>
</evidence>
<evidence type="ECO:0000256" key="6">
    <source>
        <dbReference type="ARBA" id="ARBA00022741"/>
    </source>
</evidence>
<dbReference type="InterPro" id="IPR018022">
    <property type="entry name" value="IPT"/>
</dbReference>
<dbReference type="GO" id="GO:0005524">
    <property type="term" value="F:ATP binding"/>
    <property type="evidence" value="ECO:0007669"/>
    <property type="project" value="UniProtKB-UniRule"/>
</dbReference>
<gene>
    <name evidence="10 14" type="primary">miaA</name>
    <name evidence="14" type="ORF">KFK14_08535</name>
</gene>
<keyword evidence="8 10" id="KW-0460">Magnesium</keyword>
<sequence>MTEPNSPKSGESGKPPVALIAGPTASGKSAIAIALARAANGVVINADASQVYADLSILSARPTAEEMGDVPHMLFGHIDGADACSAARWASDARAAIAAAHAGGRLPIVVGGTGLYIRTLLDGIAPVPEIDADVRASVRAMPVEQAHEALRERDAEAAARLAPADTTRVARALEVILSTGRSLSHWQAQKEGGIGEDIALRPLILLPPRQWLIARCDQRFETMVDRGAAAEVERLLARRLSPELPVMRAIGVREVTDWIVGDSDRETMLERGRIATRQYAKRQYTWFSNQPPADWRREGNIIDNNFIADMVIKLQS</sequence>
<dbReference type="Gene3D" id="1.10.20.140">
    <property type="match status" value="1"/>
</dbReference>
<comment type="function">
    <text evidence="2 10 12">Catalyzes the transfer of a dimethylallyl group onto the adenine at position 37 in tRNAs that read codons beginning with uridine, leading to the formation of N6-(dimethylallyl)adenosine (i(6)A).</text>
</comment>